<dbReference type="EMBL" id="WIVE01000043">
    <property type="protein sequence ID" value="MQX37465.1"/>
    <property type="molecule type" value="Genomic_DNA"/>
</dbReference>
<evidence type="ECO:0000313" key="1">
    <source>
        <dbReference type="EMBL" id="MQX37465.1"/>
    </source>
</evidence>
<dbReference type="InterPro" id="IPR006311">
    <property type="entry name" value="TAT_signal"/>
</dbReference>
<dbReference type="Proteomes" id="UP000434582">
    <property type="component" value="Unassembled WGS sequence"/>
</dbReference>
<evidence type="ECO:0000313" key="2">
    <source>
        <dbReference type="Proteomes" id="UP000434582"/>
    </source>
</evidence>
<sequence length="810" mass="85155">MLRTISRRLADPGAVPAPRPRRPALWKGAAAGVAAGLAVAAVAAPPAVAQSEAPRKSQGSRVAANLPALPVLDPALNPDVGVGLLAAQVRERILLSLRLMFSATQGDVFATDGPITAEETPEGGAFITFPELTLRVYSAAGFPTLISVGDLEVGASNRPDGDIEYQYRLDAPITVFSEEGKVGEITYDTISARGLIRPDQPFFGDDSLTLKGISVSVAEDTRDPVVFTIGDGTLTLESTVSDSGRFNADLAAQMTDVGIAQGEHDPTIAITGMDATLTYDDVPAGYMDLFRMMGTDPRLPTYEQMMDRMGRVYSTEVLGTSEASLDLSGIEIYLSPAESVTFDTIGMEMTASEVAGGTPSGRFAFSLDGLRTRGATLENQVDLGALRMSTEGEGLGTERLRAFMGAFMPLANEMQVYSQANADAEMPEPPPPELMSRMFGLYAGLIRDMRLGSVNSEILMSGLNVRERGQPVFALERMELTGGLEEDERGFADGPSRLMMTGLEINDAEAGPPVSIGLVDVDTMTEDLDLPALREMAAQSLEAFQAELDARGVDAMASDAPFLKILEILSAINETATVAGGTAKIRIEDVAIGTDMNPMGGLAAFGLDFGMPAAAPGVDVTDATLSMDMKGLDLGPMAAMAAPPEIIPSEASFTLDGSRLPIPALSRMGMGDPMNPGASEADMEAEMARLLQTHRPVFDLESLTIGAPAYRVEGGGNVAVSGMMPQQVAGGFSLSVSGLDETMALLQERAKTDPTMQQPLLVLVALRGLARQDSPGSHLYDIEISPQQGVLINGTPAAALMMGGGAPPPQ</sequence>
<dbReference type="AlphaFoldDB" id="A0A7X2D5Q0"/>
<organism evidence="1 2">
    <name type="scientific">Roseospira navarrensis</name>
    <dbReference type="NCBI Taxonomy" id="140058"/>
    <lineage>
        <taxon>Bacteria</taxon>
        <taxon>Pseudomonadati</taxon>
        <taxon>Pseudomonadota</taxon>
        <taxon>Alphaproteobacteria</taxon>
        <taxon>Rhodospirillales</taxon>
        <taxon>Rhodospirillaceae</taxon>
        <taxon>Roseospira</taxon>
    </lineage>
</organism>
<keyword evidence="2" id="KW-1185">Reference proteome</keyword>
<dbReference type="RefSeq" id="WP_153344962.1">
    <property type="nucleotide sequence ID" value="NZ_WIVE01000043.1"/>
</dbReference>
<name>A0A7X2D5Q0_9PROT</name>
<reference evidence="1 2" key="1">
    <citation type="submission" date="2019-10" db="EMBL/GenBank/DDBJ databases">
        <title>Draft whole-genome sequence of the purple nonsulfur photosynthetic bacterium Roseospira navarrensis DSM 15114.</title>
        <authorList>
            <person name="Kyndt J.A."/>
            <person name="Meyer T.E."/>
        </authorList>
    </citation>
    <scope>NUCLEOTIDE SEQUENCE [LARGE SCALE GENOMIC DNA]</scope>
    <source>
        <strain evidence="1 2">DSM 15114</strain>
    </source>
</reference>
<accession>A0A7X2D5Q0</accession>
<gene>
    <name evidence="1" type="ORF">GHC57_13140</name>
</gene>
<dbReference type="PROSITE" id="PS51318">
    <property type="entry name" value="TAT"/>
    <property type="match status" value="1"/>
</dbReference>
<evidence type="ECO:0008006" key="3">
    <source>
        <dbReference type="Google" id="ProtNLM"/>
    </source>
</evidence>
<protein>
    <recommendedName>
        <fullName evidence="3">DUF2125 domain-containing protein</fullName>
    </recommendedName>
</protein>
<dbReference type="OrthoDB" id="7337206at2"/>
<proteinExistence type="predicted"/>
<comment type="caution">
    <text evidence="1">The sequence shown here is derived from an EMBL/GenBank/DDBJ whole genome shotgun (WGS) entry which is preliminary data.</text>
</comment>